<dbReference type="GO" id="GO:0031460">
    <property type="term" value="P:glycine betaine transport"/>
    <property type="evidence" value="ECO:0007669"/>
    <property type="project" value="InterPro"/>
</dbReference>
<dbReference type="InterPro" id="IPR003439">
    <property type="entry name" value="ABC_transporter-like_ATP-bd"/>
</dbReference>
<keyword evidence="5 10" id="KW-0067">ATP-binding</keyword>
<evidence type="ECO:0000256" key="5">
    <source>
        <dbReference type="ARBA" id="ARBA00022840"/>
    </source>
</evidence>
<dbReference type="PROSITE" id="PS00211">
    <property type="entry name" value="ABC_TRANSPORTER_1"/>
    <property type="match status" value="1"/>
</dbReference>
<comment type="caution">
    <text evidence="10">The sequence shown here is derived from an EMBL/GenBank/DDBJ whole genome shotgun (WGS) entry which is preliminary data.</text>
</comment>
<evidence type="ECO:0000313" key="11">
    <source>
        <dbReference type="Proteomes" id="UP000178086"/>
    </source>
</evidence>
<keyword evidence="4" id="KW-0547">Nucleotide-binding</keyword>
<dbReference type="GO" id="GO:0015418">
    <property type="term" value="F:ABC-type quaternary ammonium compound transporting activity"/>
    <property type="evidence" value="ECO:0007669"/>
    <property type="project" value="UniProtKB-EC"/>
</dbReference>
<dbReference type="PROSITE" id="PS51371">
    <property type="entry name" value="CBS"/>
    <property type="match status" value="1"/>
</dbReference>
<evidence type="ECO:0000256" key="1">
    <source>
        <dbReference type="ARBA" id="ARBA00005417"/>
    </source>
</evidence>
<reference evidence="10 11" key="1">
    <citation type="journal article" date="2016" name="Nat. Commun.">
        <title>Thousands of microbial genomes shed light on interconnected biogeochemical processes in an aquifer system.</title>
        <authorList>
            <person name="Anantharaman K."/>
            <person name="Brown C.T."/>
            <person name="Hug L.A."/>
            <person name="Sharon I."/>
            <person name="Castelle C.J."/>
            <person name="Probst A.J."/>
            <person name="Thomas B.C."/>
            <person name="Singh A."/>
            <person name="Wilkins M.J."/>
            <person name="Karaoz U."/>
            <person name="Brodie E.L."/>
            <person name="Williams K.H."/>
            <person name="Hubbard S.S."/>
            <person name="Banfield J.F."/>
        </authorList>
    </citation>
    <scope>NUCLEOTIDE SEQUENCE [LARGE SCALE GENOMIC DNA]</scope>
</reference>
<comment type="similarity">
    <text evidence="1">Belongs to the ABC transporter superfamily.</text>
</comment>
<sequence>MIELINVSKKYGDIFAVKDISMTIGKAEICVLIGPSGCGKSTTLKMINRMVEPSSGDILIDNESVAELKPELLRRRIGYVIQSIGLFPHMTVGENIAVVPRLLKWEKSRVAARVDELLELVKLDALKYREKYPSELSGGEAQRVGVARALAADPPILLMDEPFGAVDPLNRERLQYEFVKIQKALNKTVVFVTHDIDEAIRIADKIAILKAGELVQYDTPENMLAAPVNKFVHDFVGVDRALKRLSRFKVGELMRPTTSITMVNYSTSLDEMRKKGRFSWVTDVNKRLRGWAELTKISTEKELNEALTELDADLISAHVDTSLKDALSKMLEHGVKTLAVVDDDTLLIGEIRMADIVDFTDEGDSS</sequence>
<evidence type="ECO:0000259" key="9">
    <source>
        <dbReference type="PROSITE" id="PS51371"/>
    </source>
</evidence>
<evidence type="ECO:0000256" key="4">
    <source>
        <dbReference type="ARBA" id="ARBA00022741"/>
    </source>
</evidence>
<dbReference type="InterPro" id="IPR046342">
    <property type="entry name" value="CBS_dom_sf"/>
</dbReference>
<evidence type="ECO:0000259" key="8">
    <source>
        <dbReference type="PROSITE" id="PS50893"/>
    </source>
</evidence>
<protein>
    <recommendedName>
        <fullName evidence="6">ABC-type quaternary amine transporter</fullName>
        <ecNumber evidence="6">7.6.2.9</ecNumber>
    </recommendedName>
</protein>
<evidence type="ECO:0000313" key="10">
    <source>
        <dbReference type="EMBL" id="OFW34957.1"/>
    </source>
</evidence>
<dbReference type="InterPro" id="IPR017871">
    <property type="entry name" value="ABC_transporter-like_CS"/>
</dbReference>
<proteinExistence type="inferred from homology"/>
<dbReference type="EMBL" id="MELI01000026">
    <property type="protein sequence ID" value="OFW34957.1"/>
    <property type="molecule type" value="Genomic_DNA"/>
</dbReference>
<dbReference type="InterPro" id="IPR000644">
    <property type="entry name" value="CBS_dom"/>
</dbReference>
<dbReference type="NCBIfam" id="TIGR01186">
    <property type="entry name" value="proV"/>
    <property type="match status" value="1"/>
</dbReference>
<dbReference type="AlphaFoldDB" id="A0A1F2UPU3"/>
<dbReference type="SMART" id="SM00116">
    <property type="entry name" value="CBS"/>
    <property type="match status" value="1"/>
</dbReference>
<dbReference type="InterPro" id="IPR027417">
    <property type="entry name" value="P-loop_NTPase"/>
</dbReference>
<organism evidence="10 11">
    <name type="scientific">Candidatus Aquicultor primus</name>
    <dbReference type="NCBI Taxonomy" id="1797195"/>
    <lineage>
        <taxon>Bacteria</taxon>
        <taxon>Bacillati</taxon>
        <taxon>Actinomycetota</taxon>
        <taxon>Candidatus Aquicultoria</taxon>
        <taxon>Candidatus Aquicultorales</taxon>
        <taxon>Candidatus Aquicultoraceae</taxon>
        <taxon>Candidatus Aquicultor</taxon>
    </lineage>
</organism>
<dbReference type="Gene3D" id="3.10.580.10">
    <property type="entry name" value="CBS-domain"/>
    <property type="match status" value="1"/>
</dbReference>
<dbReference type="InterPro" id="IPR005892">
    <property type="entry name" value="Gly-betaine_transp_ATP-bd"/>
</dbReference>
<dbReference type="SUPFAM" id="SSF52540">
    <property type="entry name" value="P-loop containing nucleoside triphosphate hydrolases"/>
    <property type="match status" value="1"/>
</dbReference>
<gene>
    <name evidence="10" type="ORF">A2074_08695</name>
</gene>
<evidence type="ECO:0000256" key="7">
    <source>
        <dbReference type="PROSITE-ProRule" id="PRU00703"/>
    </source>
</evidence>
<dbReference type="EC" id="7.6.2.9" evidence="6"/>
<feature type="domain" description="CBS" evidence="9">
    <location>
        <begin position="307"/>
        <end position="366"/>
    </location>
</feature>
<keyword evidence="3" id="KW-0677">Repeat</keyword>
<dbReference type="GO" id="GO:0016020">
    <property type="term" value="C:membrane"/>
    <property type="evidence" value="ECO:0007669"/>
    <property type="project" value="InterPro"/>
</dbReference>
<dbReference type="GO" id="GO:0016887">
    <property type="term" value="F:ATP hydrolysis activity"/>
    <property type="evidence" value="ECO:0007669"/>
    <property type="project" value="InterPro"/>
</dbReference>
<accession>A0A1F2UPU3</accession>
<dbReference type="Gene3D" id="3.40.50.300">
    <property type="entry name" value="P-loop containing nucleotide triphosphate hydrolases"/>
    <property type="match status" value="1"/>
</dbReference>
<feature type="domain" description="ABC transporter" evidence="8">
    <location>
        <begin position="2"/>
        <end position="236"/>
    </location>
</feature>
<dbReference type="PANTHER" id="PTHR43117:SF4">
    <property type="entry name" value="OSMOPROTECTANT IMPORT ATP-BINDING PROTEIN OSMV"/>
    <property type="match status" value="1"/>
</dbReference>
<keyword evidence="7" id="KW-0129">CBS domain</keyword>
<evidence type="ECO:0000256" key="6">
    <source>
        <dbReference type="ARBA" id="ARBA00066388"/>
    </source>
</evidence>
<dbReference type="SUPFAM" id="SSF54631">
    <property type="entry name" value="CBS-domain pair"/>
    <property type="match status" value="1"/>
</dbReference>
<dbReference type="SMART" id="SM00382">
    <property type="entry name" value="AAA"/>
    <property type="match status" value="1"/>
</dbReference>
<evidence type="ECO:0000256" key="3">
    <source>
        <dbReference type="ARBA" id="ARBA00022737"/>
    </source>
</evidence>
<keyword evidence="2" id="KW-0813">Transport</keyword>
<dbReference type="PANTHER" id="PTHR43117">
    <property type="entry name" value="OSMOPROTECTANT IMPORT ATP-BINDING PROTEIN OSMV"/>
    <property type="match status" value="1"/>
</dbReference>
<dbReference type="Proteomes" id="UP000178086">
    <property type="component" value="Unassembled WGS sequence"/>
</dbReference>
<dbReference type="Pfam" id="PF00005">
    <property type="entry name" value="ABC_tran"/>
    <property type="match status" value="1"/>
</dbReference>
<dbReference type="Pfam" id="PF00571">
    <property type="entry name" value="CBS"/>
    <property type="match status" value="1"/>
</dbReference>
<dbReference type="FunFam" id="3.40.50.300:FF:000425">
    <property type="entry name" value="Probable ABC transporter, ATP-binding subunit"/>
    <property type="match status" value="1"/>
</dbReference>
<dbReference type="PROSITE" id="PS50893">
    <property type="entry name" value="ABC_TRANSPORTER_2"/>
    <property type="match status" value="1"/>
</dbReference>
<evidence type="ECO:0000256" key="2">
    <source>
        <dbReference type="ARBA" id="ARBA00022448"/>
    </source>
</evidence>
<name>A0A1F2UPU3_9ACTN</name>
<dbReference type="InterPro" id="IPR003593">
    <property type="entry name" value="AAA+_ATPase"/>
</dbReference>
<dbReference type="GO" id="GO:0005524">
    <property type="term" value="F:ATP binding"/>
    <property type="evidence" value="ECO:0007669"/>
    <property type="project" value="UniProtKB-KW"/>
</dbReference>